<reference evidence="2 4" key="4">
    <citation type="submission" date="2021-10" db="EMBL/GenBank/DDBJ databases">
        <title>Whole-genome sequencing analysis of Laribacter hongkongensis: virulence gene profiles, carbohydrate-active enzyme prediction, and antimicrobial resistance characterization.</title>
        <authorList>
            <person name="Yuan P."/>
            <person name="Zhan Y."/>
            <person name="Chen D."/>
        </authorList>
    </citation>
    <scope>NUCLEOTIDE SEQUENCE [LARGE SCALE GENOMIC DNA]</scope>
    <source>
        <strain evidence="2 4">W67</strain>
    </source>
</reference>
<reference evidence="1" key="3">
    <citation type="submission" date="2017-06" db="EMBL/GenBank/DDBJ databases">
        <authorList>
            <person name="Kim H.J."/>
            <person name="Triplett B.A."/>
        </authorList>
    </citation>
    <scope>NUCLEOTIDE SEQUENCE</scope>
    <source>
        <strain evidence="1">HLGZ1</strain>
    </source>
</reference>
<reference evidence="1" key="1">
    <citation type="journal article" date="2017" name="J. Antimicrob. Chemother.">
        <title>Emergence and genomic analysis of MDR Laribacter hongkongensis strain HLGZ1 from Guangzhou, China.</title>
        <authorList>
            <person name="Wu H.K."/>
            <person name="Chen J.H."/>
            <person name="Yang L."/>
            <person name="Li A.R."/>
            <person name="Su D.H."/>
            <person name="Lin Y.P."/>
            <person name="Chen D.Q."/>
        </authorList>
    </citation>
    <scope>NUCLEOTIDE SEQUENCE</scope>
    <source>
        <strain evidence="1">HLGZ1</strain>
    </source>
</reference>
<organism evidence="1 3">
    <name type="scientific">Laribacter hongkongensis</name>
    <dbReference type="NCBI Taxonomy" id="168471"/>
    <lineage>
        <taxon>Bacteria</taxon>
        <taxon>Pseudomonadati</taxon>
        <taxon>Pseudomonadota</taxon>
        <taxon>Betaproteobacteria</taxon>
        <taxon>Neisseriales</taxon>
        <taxon>Aquaspirillaceae</taxon>
        <taxon>Laribacter</taxon>
    </lineage>
</organism>
<sequence>MSTPPRPTCKHVRCSQIAVALVIKHIRDQGVDLYKAMEDARNEALVLANDEDPVVSDHMDCVSSLLEQIEESLL</sequence>
<reference evidence="3" key="2">
    <citation type="submission" date="2017-06" db="EMBL/GenBank/DDBJ databases">
        <title>Whole genome sequence of Laribacter hongkongensis LHGZ1.</title>
        <authorList>
            <person name="Chen D."/>
            <person name="Wu H."/>
            <person name="Chen J."/>
        </authorList>
    </citation>
    <scope>NUCLEOTIDE SEQUENCE [LARGE SCALE GENOMIC DNA]</scope>
    <source>
        <strain evidence="3">LHGZ1</strain>
    </source>
</reference>
<accession>A0A248LHD1</accession>
<dbReference type="RefSeq" id="WP_012696436.1">
    <property type="nucleotide sequence ID" value="NZ_CP022115.1"/>
</dbReference>
<dbReference type="Proteomes" id="UP001200247">
    <property type="component" value="Unassembled WGS sequence"/>
</dbReference>
<proteinExistence type="predicted"/>
<dbReference type="AlphaFoldDB" id="A0A248LHD1"/>
<name>A0A248LHD1_9NEIS</name>
<dbReference type="Proteomes" id="UP000197424">
    <property type="component" value="Chromosome"/>
</dbReference>
<dbReference type="EMBL" id="JAJAXM010000007">
    <property type="protein sequence ID" value="MCG9025373.1"/>
    <property type="molecule type" value="Genomic_DNA"/>
</dbReference>
<evidence type="ECO:0000313" key="1">
    <source>
        <dbReference type="EMBL" id="ASJ23901.1"/>
    </source>
</evidence>
<protein>
    <submittedName>
        <fullName evidence="1">Uncharacterized protein</fullName>
    </submittedName>
</protein>
<evidence type="ECO:0000313" key="3">
    <source>
        <dbReference type="Proteomes" id="UP000197424"/>
    </source>
</evidence>
<gene>
    <name evidence="2" type="ORF">LH440_05555</name>
    <name evidence="1" type="ORF">LHGZ1_1070</name>
</gene>
<dbReference type="EMBL" id="CP022115">
    <property type="protein sequence ID" value="ASJ23901.1"/>
    <property type="molecule type" value="Genomic_DNA"/>
</dbReference>
<evidence type="ECO:0000313" key="2">
    <source>
        <dbReference type="EMBL" id="MCG9025373.1"/>
    </source>
</evidence>
<evidence type="ECO:0000313" key="4">
    <source>
        <dbReference type="Proteomes" id="UP001200247"/>
    </source>
</evidence>
<dbReference type="GeneID" id="75109144"/>